<dbReference type="PANTHER" id="PTHR43135:SF3">
    <property type="entry name" value="ALPHA-D-RIBOSE 1-METHYLPHOSPHONATE 5-TRIPHOSPHATE DIPHOSPHATASE"/>
    <property type="match status" value="1"/>
</dbReference>
<reference evidence="2 3" key="1">
    <citation type="journal article" date="2023" name="G3 (Bethesda)">
        <title>A chromosome-level genome assembly of Zasmidium syzygii isolated from banana leaves.</title>
        <authorList>
            <person name="van Westerhoven A.C."/>
            <person name="Mehrabi R."/>
            <person name="Talebi R."/>
            <person name="Steentjes M.B.F."/>
            <person name="Corcolon B."/>
            <person name="Chong P.A."/>
            <person name="Kema G.H.J."/>
            <person name="Seidl M.F."/>
        </authorList>
    </citation>
    <scope>NUCLEOTIDE SEQUENCE [LARGE SCALE GENOMIC DNA]</scope>
    <source>
        <strain evidence="2 3">P124</strain>
    </source>
</reference>
<dbReference type="InterPro" id="IPR057744">
    <property type="entry name" value="OTAase-like"/>
</dbReference>
<organism evidence="2 3">
    <name type="scientific">Zasmidium cellare</name>
    <name type="common">Wine cellar mold</name>
    <name type="synonym">Racodium cellare</name>
    <dbReference type="NCBI Taxonomy" id="395010"/>
    <lineage>
        <taxon>Eukaryota</taxon>
        <taxon>Fungi</taxon>
        <taxon>Dikarya</taxon>
        <taxon>Ascomycota</taxon>
        <taxon>Pezizomycotina</taxon>
        <taxon>Dothideomycetes</taxon>
        <taxon>Dothideomycetidae</taxon>
        <taxon>Mycosphaerellales</taxon>
        <taxon>Mycosphaerellaceae</taxon>
        <taxon>Zasmidium</taxon>
    </lineage>
</organism>
<dbReference type="Pfam" id="PF01979">
    <property type="entry name" value="Amidohydro_1"/>
    <property type="match status" value="1"/>
</dbReference>
<dbReference type="CDD" id="cd01299">
    <property type="entry name" value="Met_dep_hydrolase_A"/>
    <property type="match status" value="1"/>
</dbReference>
<dbReference type="Gene3D" id="3.20.20.140">
    <property type="entry name" value="Metal-dependent hydrolases"/>
    <property type="match status" value="1"/>
</dbReference>
<protein>
    <recommendedName>
        <fullName evidence="1">Amidohydrolase-related domain-containing protein</fullName>
    </recommendedName>
</protein>
<gene>
    <name evidence="2" type="ORF">PRZ48_007183</name>
</gene>
<accession>A0ABR0EJN1</accession>
<dbReference type="SUPFAM" id="SSF51556">
    <property type="entry name" value="Metallo-dependent hydrolases"/>
    <property type="match status" value="1"/>
</dbReference>
<evidence type="ECO:0000259" key="1">
    <source>
        <dbReference type="Pfam" id="PF01979"/>
    </source>
</evidence>
<dbReference type="EMBL" id="JAXOVC010000005">
    <property type="protein sequence ID" value="KAK4501375.1"/>
    <property type="molecule type" value="Genomic_DNA"/>
</dbReference>
<evidence type="ECO:0000313" key="2">
    <source>
        <dbReference type="EMBL" id="KAK4501375.1"/>
    </source>
</evidence>
<dbReference type="InterPro" id="IPR032466">
    <property type="entry name" value="Metal_Hydrolase"/>
</dbReference>
<dbReference type="SUPFAM" id="SSF51338">
    <property type="entry name" value="Composite domain of metallo-dependent hydrolases"/>
    <property type="match status" value="2"/>
</dbReference>
<sequence>MTTTQRLDADLLIPGKGDPIEKGALVWTGKTINYAGPHKDLPMEYRKLKASRHAVVMPGMWDCHIHFLGAEKLDMMAAAITSQALAGARCVPDLQAPLMAGFTSVREVGGYGAQLASAVDSGKVLGPTIYGSHSAISMTAGHGDVHSMPLDGLSALTAHGVPFTVADGVEGCTRAVRLQLRQGARIIKVCASGGVASEKVNPDHQQFSNEELKAVVDEARRSGRAVAAHCHGKPGVMAALQAGCLTIEHGSFLDDETIDVMLEKGAMLVATRAIIEGLLAMKEHLTPVMREKLLHVADAHSASYKLAVQRGVKIALGTDTFSSPKAGGTFGYGKNGQELLFATLAGLSPLEAIEAATANGPLTLGPQAPLSGQLRKGYDADFIAVESNPLDDISILADSSNVTHIWKGGSSVKSSS</sequence>
<feature type="domain" description="Amidohydrolase-related" evidence="1">
    <location>
        <begin position="55"/>
        <end position="411"/>
    </location>
</feature>
<comment type="caution">
    <text evidence="2">The sequence shown here is derived from an EMBL/GenBank/DDBJ whole genome shotgun (WGS) entry which is preliminary data.</text>
</comment>
<dbReference type="InterPro" id="IPR051781">
    <property type="entry name" value="Metallo-dep_Hydrolase"/>
</dbReference>
<dbReference type="Proteomes" id="UP001305779">
    <property type="component" value="Unassembled WGS sequence"/>
</dbReference>
<dbReference type="InterPro" id="IPR011059">
    <property type="entry name" value="Metal-dep_hydrolase_composite"/>
</dbReference>
<dbReference type="Gene3D" id="2.30.40.10">
    <property type="entry name" value="Urease, subunit C, domain 1"/>
    <property type="match status" value="1"/>
</dbReference>
<evidence type="ECO:0000313" key="3">
    <source>
        <dbReference type="Proteomes" id="UP001305779"/>
    </source>
</evidence>
<keyword evidence="3" id="KW-1185">Reference proteome</keyword>
<dbReference type="PANTHER" id="PTHR43135">
    <property type="entry name" value="ALPHA-D-RIBOSE 1-METHYLPHOSPHONATE 5-TRIPHOSPHATE DIPHOSPHATASE"/>
    <property type="match status" value="1"/>
</dbReference>
<dbReference type="InterPro" id="IPR006680">
    <property type="entry name" value="Amidohydro-rel"/>
</dbReference>
<proteinExistence type="predicted"/>
<name>A0ABR0EJN1_ZASCE</name>